<dbReference type="Pfam" id="PF00293">
    <property type="entry name" value="NUDIX"/>
    <property type="match status" value="1"/>
</dbReference>
<dbReference type="PANTHER" id="PTHR12992:SF11">
    <property type="entry name" value="MITOCHONDRIAL COENZYME A DIPHOSPHATASE NUDT8"/>
    <property type="match status" value="1"/>
</dbReference>
<evidence type="ECO:0000256" key="6">
    <source>
        <dbReference type="ARBA" id="ARBA00023211"/>
    </source>
</evidence>
<dbReference type="EMBL" id="JAGIOO010000001">
    <property type="protein sequence ID" value="MBP2475275.1"/>
    <property type="molecule type" value="Genomic_DNA"/>
</dbReference>
<dbReference type="RefSeq" id="WP_086783515.1">
    <property type="nucleotide sequence ID" value="NZ_JAGIOO010000001.1"/>
</dbReference>
<comment type="caution">
    <text evidence="8">The sequence shown here is derived from an EMBL/GenBank/DDBJ whole genome shotgun (WGS) entry which is preliminary data.</text>
</comment>
<feature type="domain" description="Nudix hydrolase" evidence="7">
    <location>
        <begin position="42"/>
        <end position="183"/>
    </location>
</feature>
<evidence type="ECO:0000256" key="1">
    <source>
        <dbReference type="ARBA" id="ARBA00001936"/>
    </source>
</evidence>
<keyword evidence="6" id="KW-0464">Manganese</keyword>
<evidence type="ECO:0000256" key="2">
    <source>
        <dbReference type="ARBA" id="ARBA00001946"/>
    </source>
</evidence>
<keyword evidence="9" id="KW-1185">Reference proteome</keyword>
<evidence type="ECO:0000313" key="9">
    <source>
        <dbReference type="Proteomes" id="UP001519363"/>
    </source>
</evidence>
<comment type="cofactor">
    <cofactor evidence="2">
        <name>Mg(2+)</name>
        <dbReference type="ChEBI" id="CHEBI:18420"/>
    </cofactor>
</comment>
<sequence length="233" mass="25175">MTHGPLVDPAELPDWLSPLVKSTRDIDASAFTKYNPPVTPDMRRAAVLILFGEERPGSGPDVLLLRRADTLSSHAGQVSFPGGAVDPTDDGVVDAALREAQEECGVLPESVRPVALLPELFITPSSFLVTSVLGYWERPGPVAPVDFNETAAVARVPISYLADPANRFRVRHSSGWLGPAFAVPGMLVWGFTAGLLSGVIRLAGWEQPWDQKDVRDLEASWRAVEQLAGEENV</sequence>
<name>A0ABS5AFB0_9PSEU</name>
<evidence type="ECO:0000256" key="3">
    <source>
        <dbReference type="ARBA" id="ARBA00022723"/>
    </source>
</evidence>
<evidence type="ECO:0000313" key="8">
    <source>
        <dbReference type="EMBL" id="MBP2475275.1"/>
    </source>
</evidence>
<evidence type="ECO:0000256" key="4">
    <source>
        <dbReference type="ARBA" id="ARBA00022801"/>
    </source>
</evidence>
<proteinExistence type="predicted"/>
<keyword evidence="4" id="KW-0378">Hydrolase</keyword>
<dbReference type="SUPFAM" id="SSF55811">
    <property type="entry name" value="Nudix"/>
    <property type="match status" value="1"/>
</dbReference>
<comment type="cofactor">
    <cofactor evidence="1">
        <name>Mn(2+)</name>
        <dbReference type="ChEBI" id="CHEBI:29035"/>
    </cofactor>
</comment>
<protein>
    <submittedName>
        <fullName evidence="8">8-oxo-dGTP pyrophosphatase MutT (NUDIX family)</fullName>
    </submittedName>
</protein>
<gene>
    <name evidence="8" type="ORF">JOF53_004147</name>
</gene>
<dbReference type="PANTHER" id="PTHR12992">
    <property type="entry name" value="NUDIX HYDROLASE"/>
    <property type="match status" value="1"/>
</dbReference>
<dbReference type="Proteomes" id="UP001519363">
    <property type="component" value="Unassembled WGS sequence"/>
</dbReference>
<keyword evidence="3" id="KW-0479">Metal-binding</keyword>
<evidence type="ECO:0000259" key="7">
    <source>
        <dbReference type="PROSITE" id="PS51462"/>
    </source>
</evidence>
<dbReference type="InterPro" id="IPR000086">
    <property type="entry name" value="NUDIX_hydrolase_dom"/>
</dbReference>
<evidence type="ECO:0000256" key="5">
    <source>
        <dbReference type="ARBA" id="ARBA00022842"/>
    </source>
</evidence>
<dbReference type="InterPro" id="IPR015797">
    <property type="entry name" value="NUDIX_hydrolase-like_dom_sf"/>
</dbReference>
<organism evidence="8 9">
    <name type="scientific">Crossiella equi</name>
    <dbReference type="NCBI Taxonomy" id="130796"/>
    <lineage>
        <taxon>Bacteria</taxon>
        <taxon>Bacillati</taxon>
        <taxon>Actinomycetota</taxon>
        <taxon>Actinomycetes</taxon>
        <taxon>Pseudonocardiales</taxon>
        <taxon>Pseudonocardiaceae</taxon>
        <taxon>Crossiella</taxon>
    </lineage>
</organism>
<dbReference type="PROSITE" id="PS51462">
    <property type="entry name" value="NUDIX"/>
    <property type="match status" value="1"/>
</dbReference>
<dbReference type="CDD" id="cd03426">
    <property type="entry name" value="NUDIX_CoAse_Nudt7"/>
    <property type="match status" value="1"/>
</dbReference>
<dbReference type="Gene3D" id="3.90.79.10">
    <property type="entry name" value="Nucleoside Triphosphate Pyrophosphohydrolase"/>
    <property type="match status" value="1"/>
</dbReference>
<accession>A0ABS5AFB0</accession>
<reference evidence="8 9" key="1">
    <citation type="submission" date="2021-03" db="EMBL/GenBank/DDBJ databases">
        <title>Sequencing the genomes of 1000 actinobacteria strains.</title>
        <authorList>
            <person name="Klenk H.-P."/>
        </authorList>
    </citation>
    <scope>NUCLEOTIDE SEQUENCE [LARGE SCALE GENOMIC DNA]</scope>
    <source>
        <strain evidence="8 9">DSM 44580</strain>
    </source>
</reference>
<dbReference type="InterPro" id="IPR045121">
    <property type="entry name" value="CoAse"/>
</dbReference>
<keyword evidence="5" id="KW-0460">Magnesium</keyword>